<reference evidence="1" key="2">
    <citation type="journal article" date="2023" name="Science">
        <title>Genomic signatures of disease resistance in endangered staghorn corals.</title>
        <authorList>
            <person name="Vollmer S.V."/>
            <person name="Selwyn J.D."/>
            <person name="Despard B.A."/>
            <person name="Roesel C.L."/>
        </authorList>
    </citation>
    <scope>NUCLEOTIDE SEQUENCE</scope>
    <source>
        <strain evidence="1">K2</strain>
    </source>
</reference>
<evidence type="ECO:0000313" key="1">
    <source>
        <dbReference type="EMBL" id="KAK2555370.1"/>
    </source>
</evidence>
<gene>
    <name evidence="1" type="ORF">P5673_023006</name>
</gene>
<name>A0AAD9Q6S1_ACRCE</name>
<reference evidence="1" key="1">
    <citation type="journal article" date="2023" name="G3 (Bethesda)">
        <title>Whole genome assembly and annotation of the endangered Caribbean coral Acropora cervicornis.</title>
        <authorList>
            <person name="Selwyn J.D."/>
            <person name="Vollmer S.V."/>
        </authorList>
    </citation>
    <scope>NUCLEOTIDE SEQUENCE</scope>
    <source>
        <strain evidence="1">K2</strain>
    </source>
</reference>
<keyword evidence="2" id="KW-1185">Reference proteome</keyword>
<comment type="caution">
    <text evidence="1">The sequence shown here is derived from an EMBL/GenBank/DDBJ whole genome shotgun (WGS) entry which is preliminary data.</text>
</comment>
<dbReference type="Proteomes" id="UP001249851">
    <property type="component" value="Unassembled WGS sequence"/>
</dbReference>
<dbReference type="AlphaFoldDB" id="A0AAD9Q6S1"/>
<protein>
    <submittedName>
        <fullName evidence="1">Uncharacterized protein</fullName>
    </submittedName>
</protein>
<dbReference type="EMBL" id="JARQWQ010000063">
    <property type="protein sequence ID" value="KAK2555370.1"/>
    <property type="molecule type" value="Genomic_DNA"/>
</dbReference>
<proteinExistence type="predicted"/>
<evidence type="ECO:0000313" key="2">
    <source>
        <dbReference type="Proteomes" id="UP001249851"/>
    </source>
</evidence>
<dbReference type="InterPro" id="IPR019651">
    <property type="entry name" value="Glutamate_DH_NAD-spec"/>
</dbReference>
<sequence length="229" mass="26472">MSVAICCYHFKHTVVNGQQRYIKGSTTKIKHQDILFSLFLVHTISNCSSRGLVNDSHNIETSNGSSILGGLTLGIIEIGRHCDNSMSDFLAKVGFCNFLKEYRREFDAQCHNHGTDFFSSKCLLFSFDGDLNMRLLIFFYHRERKVRQIVFNRFIVPCSTDEPLGIKNRIFWIGSELIFCSITDESFAFRCESHVRWSDTISLIVRDDFHPSILKYTHTIDIKKYSESQ</sequence>
<accession>A0AAD9Q6S1</accession>
<dbReference type="Pfam" id="PF10712">
    <property type="entry name" value="NAD-GH"/>
    <property type="match status" value="1"/>
</dbReference>
<organism evidence="1 2">
    <name type="scientific">Acropora cervicornis</name>
    <name type="common">Staghorn coral</name>
    <dbReference type="NCBI Taxonomy" id="6130"/>
    <lineage>
        <taxon>Eukaryota</taxon>
        <taxon>Metazoa</taxon>
        <taxon>Cnidaria</taxon>
        <taxon>Anthozoa</taxon>
        <taxon>Hexacorallia</taxon>
        <taxon>Scleractinia</taxon>
        <taxon>Astrocoeniina</taxon>
        <taxon>Acroporidae</taxon>
        <taxon>Acropora</taxon>
    </lineage>
</organism>